<feature type="domain" description="PRC-barrel" evidence="1">
    <location>
        <begin position="43"/>
        <end position="96"/>
    </location>
</feature>
<evidence type="ECO:0000313" key="2">
    <source>
        <dbReference type="EMBL" id="AZI44209.1"/>
    </source>
</evidence>
<dbReference type="OrthoDB" id="286778at2"/>
<gene>
    <name evidence="2" type="ORF">EHF33_15010</name>
</gene>
<dbReference type="SUPFAM" id="SSF50346">
    <property type="entry name" value="PRC-barrel domain"/>
    <property type="match status" value="1"/>
</dbReference>
<accession>A0A3G8YFU5</accession>
<dbReference type="InterPro" id="IPR011033">
    <property type="entry name" value="PRC_barrel-like_sf"/>
</dbReference>
<dbReference type="Gene3D" id="2.30.30.240">
    <property type="entry name" value="PRC-barrel domain"/>
    <property type="match status" value="1"/>
</dbReference>
<keyword evidence="3" id="KW-1185">Reference proteome</keyword>
<dbReference type="KEGG" id="dph:EHF33_15010"/>
<name>A0A3G8YFU5_9DEIO</name>
<evidence type="ECO:0000259" key="1">
    <source>
        <dbReference type="Pfam" id="PF05239"/>
    </source>
</evidence>
<sequence length="150" mass="16456">MTTAVTPDVSTTRITAAPRPAADHVALVKLGDTDLTLLDPTQDLRHHTVIDLAGKNIGHVSALFIDRQDHNVRFLQVSAGGFLGLGERTFLVPVEDITSLAPLTVQLGQTLDTVKSAPLYDPVLSNWHDAAFWKAYYLHYGYPSMSWPGY</sequence>
<dbReference type="InterPro" id="IPR027275">
    <property type="entry name" value="PRC-brl_dom"/>
</dbReference>
<organism evidence="2 3">
    <name type="scientific">Deinococcus psychrotolerans</name>
    <dbReference type="NCBI Taxonomy" id="2489213"/>
    <lineage>
        <taxon>Bacteria</taxon>
        <taxon>Thermotogati</taxon>
        <taxon>Deinococcota</taxon>
        <taxon>Deinococci</taxon>
        <taxon>Deinococcales</taxon>
        <taxon>Deinococcaceae</taxon>
        <taxon>Deinococcus</taxon>
    </lineage>
</organism>
<dbReference type="EMBL" id="CP034184">
    <property type="protein sequence ID" value="AZI44209.1"/>
    <property type="molecule type" value="Genomic_DNA"/>
</dbReference>
<dbReference type="Pfam" id="PF05239">
    <property type="entry name" value="PRC"/>
    <property type="match status" value="1"/>
</dbReference>
<evidence type="ECO:0000313" key="3">
    <source>
        <dbReference type="Proteomes" id="UP000276417"/>
    </source>
</evidence>
<protein>
    <submittedName>
        <fullName evidence="2">PRC-barrel domain containing protein</fullName>
    </submittedName>
</protein>
<dbReference type="Proteomes" id="UP000276417">
    <property type="component" value="Chromosome 2"/>
</dbReference>
<dbReference type="RefSeq" id="WP_124873626.1">
    <property type="nucleotide sequence ID" value="NZ_CP034184.1"/>
</dbReference>
<proteinExistence type="predicted"/>
<reference evidence="2 3" key="1">
    <citation type="submission" date="2018-11" db="EMBL/GenBank/DDBJ databases">
        <title>Deinococcus shelandsis sp. nov., isolated from South Shetland Islands soil of Antarctica.</title>
        <authorList>
            <person name="Tian J."/>
        </authorList>
    </citation>
    <scope>NUCLEOTIDE SEQUENCE [LARGE SCALE GENOMIC DNA]</scope>
    <source>
        <strain evidence="2 3">S14-83T</strain>
    </source>
</reference>
<dbReference type="AlphaFoldDB" id="A0A3G8YFU5"/>